<keyword evidence="4 8" id="KW-0560">Oxidoreductase</keyword>
<evidence type="ECO:0000256" key="1">
    <source>
        <dbReference type="ARBA" id="ARBA00001964"/>
    </source>
</evidence>
<comment type="cofactor">
    <cofactor evidence="1">
        <name>thiamine diphosphate</name>
        <dbReference type="ChEBI" id="CHEBI:58937"/>
    </cofactor>
</comment>
<keyword evidence="9" id="KW-1185">Reference proteome</keyword>
<dbReference type="Gene3D" id="3.40.50.970">
    <property type="match status" value="2"/>
</dbReference>
<dbReference type="GO" id="GO:0003863">
    <property type="term" value="F:branched-chain 2-oxo acid dehydrogenase activity"/>
    <property type="evidence" value="ECO:0007669"/>
    <property type="project" value="UniProtKB-EC"/>
</dbReference>
<evidence type="ECO:0000313" key="9">
    <source>
        <dbReference type="Proteomes" id="UP000528457"/>
    </source>
</evidence>
<dbReference type="InterPro" id="IPR001017">
    <property type="entry name" value="DH_E1"/>
</dbReference>
<evidence type="ECO:0000256" key="5">
    <source>
        <dbReference type="ARBA" id="ARBA00023052"/>
    </source>
</evidence>
<keyword evidence="5" id="KW-0786">Thiamine pyrophosphate</keyword>
<reference evidence="8 9" key="1">
    <citation type="submission" date="2020-08" db="EMBL/GenBank/DDBJ databases">
        <title>Genomic Encyclopedia of Type Strains, Phase IV (KMG-IV): sequencing the most valuable type-strain genomes for metagenomic binning, comparative biology and taxonomic classification.</title>
        <authorList>
            <person name="Goeker M."/>
        </authorList>
    </citation>
    <scope>NUCLEOTIDE SEQUENCE [LARGE SCALE GENOMIC DNA]</scope>
    <source>
        <strain evidence="8 9">DSM 22368</strain>
    </source>
</reference>
<dbReference type="PANTHER" id="PTHR42980">
    <property type="entry name" value="2-OXOISOVALERATE DEHYDROGENASE SUBUNIT BETA-RELATED"/>
    <property type="match status" value="1"/>
</dbReference>
<evidence type="ECO:0000259" key="7">
    <source>
        <dbReference type="SMART" id="SM00861"/>
    </source>
</evidence>
<accession>A0A7X0JSP0</accession>
<dbReference type="InParanoid" id="A0A7X0JSP0"/>
<name>A0A7X0JSP0_9GAMM</name>
<feature type="domain" description="Transketolase-like pyrimidine-binding" evidence="7">
    <location>
        <begin position="382"/>
        <end position="556"/>
    </location>
</feature>
<evidence type="ECO:0000256" key="2">
    <source>
        <dbReference type="ARBA" id="ARBA00003906"/>
    </source>
</evidence>
<dbReference type="FunFam" id="3.40.50.920:FF:000001">
    <property type="entry name" value="Pyruvate dehydrogenase E1 beta subunit"/>
    <property type="match status" value="1"/>
</dbReference>
<evidence type="ECO:0000256" key="4">
    <source>
        <dbReference type="ARBA" id="ARBA00023002"/>
    </source>
</evidence>
<dbReference type="Pfam" id="PF00676">
    <property type="entry name" value="E1_dh"/>
    <property type="match status" value="1"/>
</dbReference>
<gene>
    <name evidence="8" type="ORF">HNR48_001236</name>
</gene>
<dbReference type="RefSeq" id="WP_166849804.1">
    <property type="nucleotide sequence ID" value="NZ_JAAONY010000001.1"/>
</dbReference>
<dbReference type="Pfam" id="PF02779">
    <property type="entry name" value="Transket_pyr"/>
    <property type="match status" value="1"/>
</dbReference>
<dbReference type="InterPro" id="IPR009014">
    <property type="entry name" value="Transketo_C/PFOR_II"/>
</dbReference>
<dbReference type="Pfam" id="PF02780">
    <property type="entry name" value="Transketolase_C"/>
    <property type="match status" value="1"/>
</dbReference>
<dbReference type="PANTHER" id="PTHR42980:SF1">
    <property type="entry name" value="2-OXOISOVALERATE DEHYDROGENASE SUBUNIT BETA, MITOCHONDRIAL"/>
    <property type="match status" value="1"/>
</dbReference>
<dbReference type="InterPro" id="IPR033248">
    <property type="entry name" value="Transketolase_C"/>
</dbReference>
<dbReference type="EC" id="1.2.4.4" evidence="3"/>
<dbReference type="SUPFAM" id="SSF52922">
    <property type="entry name" value="TK C-terminal domain-like"/>
    <property type="match status" value="1"/>
</dbReference>
<dbReference type="Gene3D" id="3.40.50.920">
    <property type="match status" value="1"/>
</dbReference>
<dbReference type="InterPro" id="IPR005475">
    <property type="entry name" value="Transketolase-like_Pyr-bd"/>
</dbReference>
<comment type="function">
    <text evidence="2">E1 component of the 2-oxoglutarate dehydrogenase (OGDH) complex which catalyzes the decarboxylation of 2-oxoglutarate, the first step in the conversion of 2-oxoglutarate to succinyl-CoA and CO(2).</text>
</comment>
<comment type="caution">
    <text evidence="8">The sequence shown here is derived from an EMBL/GenBank/DDBJ whole genome shotgun (WGS) entry which is preliminary data.</text>
</comment>
<dbReference type="GO" id="GO:0009083">
    <property type="term" value="P:branched-chain amino acid catabolic process"/>
    <property type="evidence" value="ECO:0007669"/>
    <property type="project" value="TreeGrafter"/>
</dbReference>
<dbReference type="AlphaFoldDB" id="A0A7X0JSP0"/>
<dbReference type="EMBL" id="JACHHT010000001">
    <property type="protein sequence ID" value="MBB6520958.1"/>
    <property type="molecule type" value="Genomic_DNA"/>
</dbReference>
<dbReference type="SMART" id="SM00861">
    <property type="entry name" value="Transket_pyr"/>
    <property type="match status" value="1"/>
</dbReference>
<dbReference type="GO" id="GO:0007584">
    <property type="term" value="P:response to nutrient"/>
    <property type="evidence" value="ECO:0007669"/>
    <property type="project" value="TreeGrafter"/>
</dbReference>
<protein>
    <recommendedName>
        <fullName evidence="3">3-methyl-2-oxobutanoate dehydrogenase (2-methylpropanoyl-transferring)</fullName>
        <ecNumber evidence="3">1.2.4.4</ecNumber>
    </recommendedName>
    <alternativeName>
        <fullName evidence="6">Branched-chain alpha-keto acid dehydrogenase E1 component beta chain</fullName>
    </alternativeName>
</protein>
<evidence type="ECO:0000313" key="8">
    <source>
        <dbReference type="EMBL" id="MBB6520958.1"/>
    </source>
</evidence>
<organism evidence="8 9">
    <name type="scientific">Pseudoteredinibacter isoporae</name>
    <dbReference type="NCBI Taxonomy" id="570281"/>
    <lineage>
        <taxon>Bacteria</taxon>
        <taxon>Pseudomonadati</taxon>
        <taxon>Pseudomonadota</taxon>
        <taxon>Gammaproteobacteria</taxon>
        <taxon>Cellvibrionales</taxon>
        <taxon>Cellvibrionaceae</taxon>
        <taxon>Pseudoteredinibacter</taxon>
    </lineage>
</organism>
<evidence type="ECO:0000256" key="3">
    <source>
        <dbReference type="ARBA" id="ARBA00012277"/>
    </source>
</evidence>
<sequence length="705" mass="77371">MIDTADSAKAIQAFDWPHIAHIVLASRAIDTIEEQELVPQKLVFNQFSARGHDLAQVLLGSLLNHQHDGATGYYRSRPFVLSLGLDFVEAVAGPLARSGGYSDGRDIGVVCNYPNMRNGESTGTTLFPMCGGVGSQFSPISGWAQSIVYHRDELNDGRYEGAIGVSMGGDSSMSTSGFWAALNISTTNNLPHLFYIEDNGYGISVPQEVQTPGGDQVANLAAYKQLHIVDGDGTDPLEAACKIKEAVDYVRSGKGCCLLRLKVPRLCGHTFQDTQTYKPAEMIEAEQAKDPLPKLKQFMLDNGLVSETHWSQIEERAEAKVRHAIDEAMHRPQPDPAAITRFVYSEEDAAGQPIVQTRGGLATQDHQFPASTSDAKPEGRRLNMLAAIRQTLDVEMQSNPKVLVFGEDVGPKGGVHGATLGLHQKYGQQRVFDTSLSEEGIIGRSVGMALSGLMPVPEIQFRKYAEPAAEQLTDTGIMRWRTANKFAAPMVVRVPGGFARRGDPWHSMSDEVEWAHKVGWQLVMPSNAEDAVGLLRSALRSNNPTIFFEHRALIDNSWARRPYPGDDFVVPFGKAKTLREGSRLTVISWGAMVERCEQAAEKLNPEKDAIEVIDLRSIQPWDKEAVLASVRKTARCLIVHEDNKTAGFGAEIAATLSDECFFDLDAPLRRLTMPDIPSPHNIHLLEAAVPAVEDIVREMTDLLEL</sequence>
<dbReference type="SUPFAM" id="SSF52518">
    <property type="entry name" value="Thiamin diphosphate-binding fold (THDP-binding)"/>
    <property type="match status" value="2"/>
</dbReference>
<dbReference type="Proteomes" id="UP000528457">
    <property type="component" value="Unassembled WGS sequence"/>
</dbReference>
<dbReference type="InterPro" id="IPR029061">
    <property type="entry name" value="THDP-binding"/>
</dbReference>
<evidence type="ECO:0000256" key="6">
    <source>
        <dbReference type="ARBA" id="ARBA00082400"/>
    </source>
</evidence>
<proteinExistence type="predicted"/>